<dbReference type="STRING" id="980251.GCA_001642875_01039"/>
<keyword evidence="1" id="KW-0472">Membrane</keyword>
<keyword evidence="1" id="KW-0812">Transmembrane</keyword>
<accession>A0A5B9PG85</accession>
<feature type="transmembrane region" description="Helical" evidence="1">
    <location>
        <begin position="28"/>
        <end position="48"/>
    </location>
</feature>
<dbReference type="Proteomes" id="UP000322214">
    <property type="component" value="Chromosome"/>
</dbReference>
<gene>
    <name evidence="2" type="ORF">MFFC18_45300</name>
</gene>
<organism evidence="2 3">
    <name type="scientific">Mariniblastus fucicola</name>
    <dbReference type="NCBI Taxonomy" id="980251"/>
    <lineage>
        <taxon>Bacteria</taxon>
        <taxon>Pseudomonadati</taxon>
        <taxon>Planctomycetota</taxon>
        <taxon>Planctomycetia</taxon>
        <taxon>Pirellulales</taxon>
        <taxon>Pirellulaceae</taxon>
        <taxon>Mariniblastus</taxon>
    </lineage>
</organism>
<feature type="transmembrane region" description="Helical" evidence="1">
    <location>
        <begin position="257"/>
        <end position="286"/>
    </location>
</feature>
<dbReference type="RefSeq" id="WP_075083828.1">
    <property type="nucleotide sequence ID" value="NZ_CP042912.1"/>
</dbReference>
<keyword evidence="1" id="KW-1133">Transmembrane helix</keyword>
<dbReference type="EMBL" id="CP042912">
    <property type="protein sequence ID" value="QEG24609.1"/>
    <property type="molecule type" value="Genomic_DNA"/>
</dbReference>
<evidence type="ECO:0000313" key="3">
    <source>
        <dbReference type="Proteomes" id="UP000322214"/>
    </source>
</evidence>
<feature type="transmembrane region" description="Helical" evidence="1">
    <location>
        <begin position="225"/>
        <end position="245"/>
    </location>
</feature>
<protein>
    <submittedName>
        <fullName evidence="2">Uncharacterized protein</fullName>
    </submittedName>
</protein>
<proteinExistence type="predicted"/>
<sequence length="293" mass="32581">MSQVHFFIAAFPASETLRGVLEIIGQTFWLLLVLVAPFVLFTVLIHFLEHLIQVRLASRFGWRSVLWTGWLGTPIHELSHWVLCKVFRHRVLEMALFEPDKRSGRLGFVRHSWNTGNWFEEVGNFFIGIAPLIGGSAALAGLLWFFYPDAVSNMITSAGFTQGVDAVEQTSFTGMIFASVKSLLADLLSPAHLVSWKFWLFTYLVLCVGGHMAPSRSDYDGASRGVTLVVLAVVGCLLMISLLGFETDDLVKAMLRFLSPIFALLVIAIVICAIATVVVHILTAFFPERFTVT</sequence>
<feature type="transmembrane region" description="Helical" evidence="1">
    <location>
        <begin position="196"/>
        <end position="213"/>
    </location>
</feature>
<feature type="transmembrane region" description="Helical" evidence="1">
    <location>
        <begin position="125"/>
        <end position="147"/>
    </location>
</feature>
<dbReference type="AlphaFoldDB" id="A0A5B9PG85"/>
<dbReference type="KEGG" id="mff:MFFC18_45300"/>
<name>A0A5B9PG85_9BACT</name>
<evidence type="ECO:0000256" key="1">
    <source>
        <dbReference type="SAM" id="Phobius"/>
    </source>
</evidence>
<dbReference type="OrthoDB" id="258743at2"/>
<reference evidence="2 3" key="1">
    <citation type="submission" date="2019-08" db="EMBL/GenBank/DDBJ databases">
        <title>Deep-cultivation of Planctomycetes and their phenomic and genomic characterization uncovers novel biology.</title>
        <authorList>
            <person name="Wiegand S."/>
            <person name="Jogler M."/>
            <person name="Boedeker C."/>
            <person name="Pinto D."/>
            <person name="Vollmers J."/>
            <person name="Rivas-Marin E."/>
            <person name="Kohn T."/>
            <person name="Peeters S.H."/>
            <person name="Heuer A."/>
            <person name="Rast P."/>
            <person name="Oberbeckmann S."/>
            <person name="Bunk B."/>
            <person name="Jeske O."/>
            <person name="Meyerdierks A."/>
            <person name="Storesund J.E."/>
            <person name="Kallscheuer N."/>
            <person name="Luecker S."/>
            <person name="Lage O.M."/>
            <person name="Pohl T."/>
            <person name="Merkel B.J."/>
            <person name="Hornburger P."/>
            <person name="Mueller R.-W."/>
            <person name="Bruemmer F."/>
            <person name="Labrenz M."/>
            <person name="Spormann A.M."/>
            <person name="Op den Camp H."/>
            <person name="Overmann J."/>
            <person name="Amann R."/>
            <person name="Jetten M.S.M."/>
            <person name="Mascher T."/>
            <person name="Medema M.H."/>
            <person name="Devos D.P."/>
            <person name="Kaster A.-K."/>
            <person name="Ovreas L."/>
            <person name="Rohde M."/>
            <person name="Galperin M.Y."/>
            <person name="Jogler C."/>
        </authorList>
    </citation>
    <scope>NUCLEOTIDE SEQUENCE [LARGE SCALE GENOMIC DNA]</scope>
    <source>
        <strain evidence="2 3">FC18</strain>
    </source>
</reference>
<evidence type="ECO:0000313" key="2">
    <source>
        <dbReference type="EMBL" id="QEG24609.1"/>
    </source>
</evidence>
<keyword evidence="3" id="KW-1185">Reference proteome</keyword>